<accession>A0ABR8A5V8</accession>
<dbReference type="Gene3D" id="1.10.3680.10">
    <property type="entry name" value="TerB-like"/>
    <property type="match status" value="1"/>
</dbReference>
<dbReference type="CDD" id="cd07176">
    <property type="entry name" value="terB"/>
    <property type="match status" value="1"/>
</dbReference>
<proteinExistence type="predicted"/>
<organism evidence="1 2">
    <name type="scientific">Calothrix parietina FACHB-288</name>
    <dbReference type="NCBI Taxonomy" id="2692896"/>
    <lineage>
        <taxon>Bacteria</taxon>
        <taxon>Bacillati</taxon>
        <taxon>Cyanobacteriota</taxon>
        <taxon>Cyanophyceae</taxon>
        <taxon>Nostocales</taxon>
        <taxon>Calotrichaceae</taxon>
        <taxon>Calothrix</taxon>
    </lineage>
</organism>
<reference evidence="1 2" key="1">
    <citation type="journal article" date="2020" name="ISME J.">
        <title>Comparative genomics reveals insights into cyanobacterial evolution and habitat adaptation.</title>
        <authorList>
            <person name="Chen M.Y."/>
            <person name="Teng W.K."/>
            <person name="Zhao L."/>
            <person name="Hu C.X."/>
            <person name="Zhou Y.K."/>
            <person name="Han B.P."/>
            <person name="Song L.R."/>
            <person name="Shu W.S."/>
        </authorList>
    </citation>
    <scope>NUCLEOTIDE SEQUENCE [LARGE SCALE GENOMIC DNA]</scope>
    <source>
        <strain evidence="1 2">FACHB-288</strain>
    </source>
</reference>
<name>A0ABR8A5V8_9CYAN</name>
<sequence length="156" mass="17597">MFQRKFPNRGSNSSVVLEPEVAIAVIGLFSAASDDEGVSRTEEFALSEMLAGISQFEDFSEKDFDELTEKVYDLLEEENPEEVIELAIASLPDEEYREAAYITALLVVGIDGEVPEGEQEYVSELQDALNISNRRAQQIIDHIFGEDDDEEYDYED</sequence>
<protein>
    <submittedName>
        <fullName evidence="1">Tellurite resistance TerB family protein</fullName>
    </submittedName>
</protein>
<dbReference type="InterPro" id="IPR029024">
    <property type="entry name" value="TerB-like"/>
</dbReference>
<dbReference type="SUPFAM" id="SSF158682">
    <property type="entry name" value="TerB-like"/>
    <property type="match status" value="1"/>
</dbReference>
<keyword evidence="2" id="KW-1185">Reference proteome</keyword>
<dbReference type="EMBL" id="JACJQH010000008">
    <property type="protein sequence ID" value="MBD2195234.1"/>
    <property type="molecule type" value="Genomic_DNA"/>
</dbReference>
<evidence type="ECO:0000313" key="1">
    <source>
        <dbReference type="EMBL" id="MBD2195234.1"/>
    </source>
</evidence>
<evidence type="ECO:0000313" key="2">
    <source>
        <dbReference type="Proteomes" id="UP000658514"/>
    </source>
</evidence>
<comment type="caution">
    <text evidence="1">The sequence shown here is derived from an EMBL/GenBank/DDBJ whole genome shotgun (WGS) entry which is preliminary data.</text>
</comment>
<dbReference type="Proteomes" id="UP000658514">
    <property type="component" value="Unassembled WGS sequence"/>
</dbReference>
<gene>
    <name evidence="1" type="ORF">H6G24_06950</name>
</gene>
<dbReference type="RefSeq" id="WP_190539153.1">
    <property type="nucleotide sequence ID" value="NZ_CAWPNO010000117.1"/>
</dbReference>